<accession>A0ABT7JYW3</accession>
<name>A0ABT7JYW3_9HYPH</name>
<sequence length="78" mass="8895">MASHAFIVTKQAHRGINEVRKGKDLSMSAWPLRLLRGALHYFAGSRNRLDIEGAPDAMKRDLGFLDGCVPYREEERMH</sequence>
<reference evidence="1" key="1">
    <citation type="submission" date="2023-06" db="EMBL/GenBank/DDBJ databases">
        <title>Phylogenetic Diversity of Rhizobium strains.</title>
        <authorList>
            <person name="Moura F.T."/>
            <person name="Helene L.C.F."/>
            <person name="Hungria M."/>
        </authorList>
    </citation>
    <scope>NUCLEOTIDE SEQUENCE</scope>
    <source>
        <strain evidence="1">CCGE526</strain>
    </source>
</reference>
<comment type="caution">
    <text evidence="1">The sequence shown here is derived from an EMBL/GenBank/DDBJ whole genome shotgun (WGS) entry which is preliminary data.</text>
</comment>
<proteinExistence type="predicted"/>
<evidence type="ECO:0000313" key="2">
    <source>
        <dbReference type="Proteomes" id="UP001172645"/>
    </source>
</evidence>
<keyword evidence="2" id="KW-1185">Reference proteome</keyword>
<gene>
    <name evidence="1" type="ORF">PY649_21715</name>
</gene>
<dbReference type="RefSeq" id="WP_285870755.1">
    <property type="nucleotide sequence ID" value="NZ_JARFYM010000020.1"/>
</dbReference>
<protein>
    <submittedName>
        <fullName evidence="1">Uncharacterized protein</fullName>
    </submittedName>
</protein>
<dbReference type="EMBL" id="JARFYM010000020">
    <property type="protein sequence ID" value="MDL2401532.1"/>
    <property type="molecule type" value="Genomic_DNA"/>
</dbReference>
<dbReference type="Proteomes" id="UP001172645">
    <property type="component" value="Unassembled WGS sequence"/>
</dbReference>
<organism evidence="1 2">
    <name type="scientific">Rhizobium mayense</name>
    <dbReference type="NCBI Taxonomy" id="1312184"/>
    <lineage>
        <taxon>Bacteria</taxon>
        <taxon>Pseudomonadati</taxon>
        <taxon>Pseudomonadota</taxon>
        <taxon>Alphaproteobacteria</taxon>
        <taxon>Hyphomicrobiales</taxon>
        <taxon>Rhizobiaceae</taxon>
        <taxon>Rhizobium/Agrobacterium group</taxon>
        <taxon>Rhizobium</taxon>
    </lineage>
</organism>
<evidence type="ECO:0000313" key="1">
    <source>
        <dbReference type="EMBL" id="MDL2401532.1"/>
    </source>
</evidence>